<dbReference type="RefSeq" id="WP_093794462.1">
    <property type="nucleotide sequence ID" value="NZ_CP155571.1"/>
</dbReference>
<reference evidence="4" key="1">
    <citation type="submission" date="2024-05" db="EMBL/GenBank/DDBJ databases">
        <title>Isolation and characterization of Sporomusa carbonis sp. nov., a carboxydotrophic hydrogenogen in the genus of Sporomusa isolated from a charcoal burning pile.</title>
        <authorList>
            <person name="Boeer T."/>
            <person name="Rosenbaum F."/>
            <person name="Eysell L."/>
            <person name="Mueller V."/>
            <person name="Daniel R."/>
            <person name="Poehlein A."/>
        </authorList>
    </citation>
    <scope>NUCLEOTIDE SEQUENCE [LARGE SCALE GENOMIC DNA]</scope>
    <source>
        <strain evidence="4">DSM 3132</strain>
    </source>
</reference>
<feature type="domain" description="HTH tetR-type" evidence="3">
    <location>
        <begin position="12"/>
        <end position="72"/>
    </location>
</feature>
<dbReference type="SUPFAM" id="SSF46689">
    <property type="entry name" value="Homeodomain-like"/>
    <property type="match status" value="1"/>
</dbReference>
<evidence type="ECO:0000313" key="4">
    <source>
        <dbReference type="EMBL" id="XFO71789.1"/>
    </source>
</evidence>
<organism evidence="4 5">
    <name type="scientific">Sporomusa acidovorans (strain ATCC 49682 / DSM 3132 / Mol)</name>
    <dbReference type="NCBI Taxonomy" id="1123286"/>
    <lineage>
        <taxon>Bacteria</taxon>
        <taxon>Bacillati</taxon>
        <taxon>Bacillota</taxon>
        <taxon>Negativicutes</taxon>
        <taxon>Selenomonadales</taxon>
        <taxon>Sporomusaceae</taxon>
        <taxon>Sporomusa</taxon>
    </lineage>
</organism>
<dbReference type="InterPro" id="IPR036271">
    <property type="entry name" value="Tet_transcr_reg_TetR-rel_C_sf"/>
</dbReference>
<dbReference type="InterPro" id="IPR050109">
    <property type="entry name" value="HTH-type_TetR-like_transc_reg"/>
</dbReference>
<keyword evidence="1 2" id="KW-0238">DNA-binding</keyword>
<dbReference type="InterPro" id="IPR009057">
    <property type="entry name" value="Homeodomain-like_sf"/>
</dbReference>
<dbReference type="PROSITE" id="PS50977">
    <property type="entry name" value="HTH_TETR_2"/>
    <property type="match status" value="1"/>
</dbReference>
<evidence type="ECO:0000256" key="1">
    <source>
        <dbReference type="ARBA" id="ARBA00023125"/>
    </source>
</evidence>
<dbReference type="Gene3D" id="1.10.357.10">
    <property type="entry name" value="Tetracycline Repressor, domain 2"/>
    <property type="match status" value="1"/>
</dbReference>
<evidence type="ECO:0000256" key="2">
    <source>
        <dbReference type="PROSITE-ProRule" id="PRU00335"/>
    </source>
</evidence>
<dbReference type="InterPro" id="IPR023772">
    <property type="entry name" value="DNA-bd_HTH_TetR-type_CS"/>
</dbReference>
<dbReference type="Pfam" id="PF00440">
    <property type="entry name" value="TetR_N"/>
    <property type="match status" value="1"/>
</dbReference>
<dbReference type="PANTHER" id="PTHR30328">
    <property type="entry name" value="TRANSCRIPTIONAL REPRESSOR"/>
    <property type="match status" value="1"/>
</dbReference>
<dbReference type="SUPFAM" id="SSF48498">
    <property type="entry name" value="Tetracyclin repressor-like, C-terminal domain"/>
    <property type="match status" value="1"/>
</dbReference>
<dbReference type="PROSITE" id="PS01081">
    <property type="entry name" value="HTH_TETR_1"/>
    <property type="match status" value="1"/>
</dbReference>
<feature type="DNA-binding region" description="H-T-H motif" evidence="2">
    <location>
        <begin position="35"/>
        <end position="54"/>
    </location>
</feature>
<keyword evidence="5" id="KW-1185">Reference proteome</keyword>
<dbReference type="InterPro" id="IPR001647">
    <property type="entry name" value="HTH_TetR"/>
</dbReference>
<dbReference type="EMBL" id="CP155571">
    <property type="protein sequence ID" value="XFO71789.1"/>
    <property type="molecule type" value="Genomic_DNA"/>
</dbReference>
<evidence type="ECO:0000313" key="5">
    <source>
        <dbReference type="Proteomes" id="UP000216052"/>
    </source>
</evidence>
<sequence length="217" mass="24564">MNATNVKICTDKPTVNKIIEAAVPLFATRGLAAVSVKELADAAGVNIALISYYFGGKDNLYAFILEQELTVLGDAIEKISKEEISPLMKIRDFADVVIDIYKERPYLDRLFFVEIFNPTKYFDSFVKTAVYRLHYFLRDCIQAAIACGEFRADIEPEFAAISFMKILNLSFTTQQFCRELLPNRENIAEQYMLQALEIYLHGVTMPVSNKETGGKSK</sequence>
<protein>
    <recommendedName>
        <fullName evidence="3">HTH tetR-type domain-containing protein</fullName>
    </recommendedName>
</protein>
<evidence type="ECO:0000259" key="3">
    <source>
        <dbReference type="PROSITE" id="PS50977"/>
    </source>
</evidence>
<dbReference type="Gene3D" id="1.10.10.60">
    <property type="entry name" value="Homeodomain-like"/>
    <property type="match status" value="1"/>
</dbReference>
<gene>
    <name evidence="4" type="ORF">SPACI_018260</name>
</gene>
<dbReference type="PANTHER" id="PTHR30328:SF54">
    <property type="entry name" value="HTH-TYPE TRANSCRIPTIONAL REPRESSOR SCO4008"/>
    <property type="match status" value="1"/>
</dbReference>
<accession>A0ABZ3J148</accession>
<proteinExistence type="predicted"/>
<name>A0ABZ3J148_SPOA4</name>
<dbReference type="Proteomes" id="UP000216052">
    <property type="component" value="Chromosome"/>
</dbReference>
<dbReference type="PRINTS" id="PR00455">
    <property type="entry name" value="HTHTETR"/>
</dbReference>